<evidence type="ECO:0000313" key="2">
    <source>
        <dbReference type="EMBL" id="MBM7586942.1"/>
    </source>
</evidence>
<proteinExistence type="predicted"/>
<evidence type="ECO:0000256" key="1">
    <source>
        <dbReference type="SAM" id="MobiDB-lite"/>
    </source>
</evidence>
<gene>
    <name evidence="2" type="ORF">JOC86_003494</name>
</gene>
<sequence>MDINLKINGKAKGTVPYGSIASLQLFCVQHNLETDWNEEQGTFEIRSRLKGKKVWVLVNTGNEEYDEEILNKMNLFLQHYGIEITRAEKKRYSEGDLFVDLQAIYQQIENTEIALGTNKRLKTVDARENFKPYLPQVVFKGYYYLENDLTHDIPHLQCKVRFSEHNRFFTSELPILLSNCIVKFILQSDQASFIDLNIDRLLMPFSLKEAEGKNVVTSENELSAKNKNRKKEDSQEDRDYLEAKRKKASKMKEKSQKAEVYFDYNVMPNRELDRYSVKADFLIKNTGNTELLNPKVCFRMDPTDKIEIGGQILPPEMSEIFSVQGNQGAQGWQYMGKDWLEKAYETGEYWIESVQDLTIMPDESAVIEGIQFTIESLEKQDVATIVGFVYFNNQRLQVSSNNKIMISF</sequence>
<reference evidence="2 3" key="1">
    <citation type="submission" date="2021-01" db="EMBL/GenBank/DDBJ databases">
        <title>Genomic Encyclopedia of Type Strains, Phase IV (KMG-IV): sequencing the most valuable type-strain genomes for metagenomic binning, comparative biology and taxonomic classification.</title>
        <authorList>
            <person name="Goeker M."/>
        </authorList>
    </citation>
    <scope>NUCLEOTIDE SEQUENCE [LARGE SCALE GENOMIC DNA]</scope>
    <source>
        <strain evidence="2 3">DSM 24834</strain>
    </source>
</reference>
<evidence type="ECO:0000313" key="3">
    <source>
        <dbReference type="Proteomes" id="UP001646157"/>
    </source>
</evidence>
<protein>
    <submittedName>
        <fullName evidence="2">Uncharacterized protein</fullName>
    </submittedName>
</protein>
<name>A0ABS2NGF4_9BACI</name>
<accession>A0ABS2NGF4</accession>
<dbReference type="Proteomes" id="UP001646157">
    <property type="component" value="Unassembled WGS sequence"/>
</dbReference>
<dbReference type="RefSeq" id="WP_205174107.1">
    <property type="nucleotide sequence ID" value="NZ_JAFBDZ010000003.1"/>
</dbReference>
<feature type="region of interest" description="Disordered" evidence="1">
    <location>
        <begin position="218"/>
        <end position="239"/>
    </location>
</feature>
<keyword evidence="3" id="KW-1185">Reference proteome</keyword>
<dbReference type="EMBL" id="JAFBDZ010000003">
    <property type="protein sequence ID" value="MBM7586942.1"/>
    <property type="molecule type" value="Genomic_DNA"/>
</dbReference>
<comment type="caution">
    <text evidence="2">The sequence shown here is derived from an EMBL/GenBank/DDBJ whole genome shotgun (WGS) entry which is preliminary data.</text>
</comment>
<organism evidence="2 3">
    <name type="scientific">Rossellomorea pakistanensis</name>
    <dbReference type="NCBI Taxonomy" id="992288"/>
    <lineage>
        <taxon>Bacteria</taxon>
        <taxon>Bacillati</taxon>
        <taxon>Bacillota</taxon>
        <taxon>Bacilli</taxon>
        <taxon>Bacillales</taxon>
        <taxon>Bacillaceae</taxon>
        <taxon>Rossellomorea</taxon>
    </lineage>
</organism>
<feature type="compositionally biased region" description="Basic and acidic residues" evidence="1">
    <location>
        <begin position="230"/>
        <end position="239"/>
    </location>
</feature>